<sequence>MQPFHSFSSSNCQRSHQYPALCPPRYIVKLPPARLVDTTKRSLTTRSGSLKPGKRMMIFCKQNLVAGPGPARGQDKRLLSEAESNTARNNRVRGPYARETGLVEQAEGQPRIHCLWEDKISPLRGTQARRGETRTEHKAQSKKEIKNLKAQRRRGNSPRLSRVRSPFAGHHSGWSWMFLCPEQTPVNRQQTRVSLPPGGVPLDHLE</sequence>
<dbReference type="EMBL" id="JAWDGP010007852">
    <property type="protein sequence ID" value="KAK3702577.1"/>
    <property type="molecule type" value="Genomic_DNA"/>
</dbReference>
<feature type="compositionally biased region" description="Basic and acidic residues" evidence="1">
    <location>
        <begin position="129"/>
        <end position="147"/>
    </location>
</feature>
<feature type="region of interest" description="Disordered" evidence="1">
    <location>
        <begin position="66"/>
        <end position="87"/>
    </location>
</feature>
<evidence type="ECO:0000313" key="2">
    <source>
        <dbReference type="EMBL" id="KAK3702577.1"/>
    </source>
</evidence>
<dbReference type="Proteomes" id="UP001283361">
    <property type="component" value="Unassembled WGS sequence"/>
</dbReference>
<evidence type="ECO:0000256" key="1">
    <source>
        <dbReference type="SAM" id="MobiDB-lite"/>
    </source>
</evidence>
<proteinExistence type="predicted"/>
<reference evidence="2" key="1">
    <citation type="journal article" date="2023" name="G3 (Bethesda)">
        <title>A reference genome for the long-term kleptoplast-retaining sea slug Elysia crispata morphotype clarki.</title>
        <authorList>
            <person name="Eastman K.E."/>
            <person name="Pendleton A.L."/>
            <person name="Shaikh M.A."/>
            <person name="Suttiyut T."/>
            <person name="Ogas R."/>
            <person name="Tomko P."/>
            <person name="Gavelis G."/>
            <person name="Widhalm J.R."/>
            <person name="Wisecaver J.H."/>
        </authorList>
    </citation>
    <scope>NUCLEOTIDE SEQUENCE</scope>
    <source>
        <strain evidence="2">ECLA1</strain>
    </source>
</reference>
<organism evidence="2 3">
    <name type="scientific">Elysia crispata</name>
    <name type="common">lettuce slug</name>
    <dbReference type="NCBI Taxonomy" id="231223"/>
    <lineage>
        <taxon>Eukaryota</taxon>
        <taxon>Metazoa</taxon>
        <taxon>Spiralia</taxon>
        <taxon>Lophotrochozoa</taxon>
        <taxon>Mollusca</taxon>
        <taxon>Gastropoda</taxon>
        <taxon>Heterobranchia</taxon>
        <taxon>Euthyneura</taxon>
        <taxon>Panpulmonata</taxon>
        <taxon>Sacoglossa</taxon>
        <taxon>Placobranchoidea</taxon>
        <taxon>Plakobranchidae</taxon>
        <taxon>Elysia</taxon>
    </lineage>
</organism>
<dbReference type="AlphaFoldDB" id="A0AAE1CKA5"/>
<feature type="region of interest" description="Disordered" evidence="1">
    <location>
        <begin position="125"/>
        <end position="166"/>
    </location>
</feature>
<name>A0AAE1CKA5_9GAST</name>
<evidence type="ECO:0000313" key="3">
    <source>
        <dbReference type="Proteomes" id="UP001283361"/>
    </source>
</evidence>
<protein>
    <submittedName>
        <fullName evidence="2">Uncharacterized protein</fullName>
    </submittedName>
</protein>
<accession>A0AAE1CKA5</accession>
<keyword evidence="3" id="KW-1185">Reference proteome</keyword>
<comment type="caution">
    <text evidence="2">The sequence shown here is derived from an EMBL/GenBank/DDBJ whole genome shotgun (WGS) entry which is preliminary data.</text>
</comment>
<gene>
    <name evidence="2" type="ORF">RRG08_042567</name>
</gene>